<dbReference type="Gene3D" id="3.40.50.10140">
    <property type="entry name" value="Toll/interleukin-1 receptor homology (TIR) domain"/>
    <property type="match status" value="1"/>
</dbReference>
<protein>
    <submittedName>
        <fullName evidence="3">TIR domain-containing protein</fullName>
    </submittedName>
</protein>
<gene>
    <name evidence="2" type="ORF">BECKTUN1418D_GA0071000_10027</name>
    <name evidence="1" type="ORF">BECKTUN1418E_GA0071001_100156</name>
    <name evidence="3" type="ORF">BECKTUN1418F_GA0071002_100156</name>
</gene>
<evidence type="ECO:0000313" key="2">
    <source>
        <dbReference type="EMBL" id="VFK50786.1"/>
    </source>
</evidence>
<dbReference type="EMBL" id="CAADFY010000001">
    <property type="protein sequence ID" value="VFK51294.1"/>
    <property type="molecule type" value="Genomic_DNA"/>
</dbReference>
<name>A0A450ZBW7_9GAMM</name>
<organism evidence="3">
    <name type="scientific">Candidatus Kentrum sp. TUN</name>
    <dbReference type="NCBI Taxonomy" id="2126343"/>
    <lineage>
        <taxon>Bacteria</taxon>
        <taxon>Pseudomonadati</taxon>
        <taxon>Pseudomonadota</taxon>
        <taxon>Gammaproteobacteria</taxon>
        <taxon>Candidatus Kentrum</taxon>
    </lineage>
</organism>
<reference evidence="3" key="1">
    <citation type="submission" date="2019-02" db="EMBL/GenBank/DDBJ databases">
        <authorList>
            <person name="Gruber-Vodicka R. H."/>
            <person name="Seah K. B. B."/>
        </authorList>
    </citation>
    <scope>NUCLEOTIDE SEQUENCE</scope>
    <source>
        <strain evidence="2">BECK_BY1</strain>
        <strain evidence="1">BECK_BY2</strain>
        <strain evidence="3">BECK_BY3</strain>
    </source>
</reference>
<evidence type="ECO:0000313" key="1">
    <source>
        <dbReference type="EMBL" id="VFK50214.1"/>
    </source>
</evidence>
<evidence type="ECO:0000313" key="3">
    <source>
        <dbReference type="EMBL" id="VFK51294.1"/>
    </source>
</evidence>
<dbReference type="EMBL" id="CAADFX010000002">
    <property type="protein sequence ID" value="VFK50786.1"/>
    <property type="molecule type" value="Genomic_DNA"/>
</dbReference>
<dbReference type="AlphaFoldDB" id="A0A450ZBW7"/>
<dbReference type="InterPro" id="IPR035897">
    <property type="entry name" value="Toll_tir_struct_dom_sf"/>
</dbReference>
<proteinExistence type="predicted"/>
<dbReference type="SUPFAM" id="SSF52200">
    <property type="entry name" value="Toll/Interleukin receptor TIR domain"/>
    <property type="match status" value="1"/>
</dbReference>
<sequence>MAWFNEPIAPGSLWLDEIKKALAEARVAVLLVSPDFLASDFIHDNKLGPFLKEAKAGNVTISMGSD</sequence>
<accession>A0A450ZBW7</accession>
<dbReference type="EMBL" id="CAADFV010000001">
    <property type="protein sequence ID" value="VFK50214.1"/>
    <property type="molecule type" value="Genomic_DNA"/>
</dbReference>